<dbReference type="Proteomes" id="UP001221519">
    <property type="component" value="Plasmid unnamed1"/>
</dbReference>
<name>A0ABY7XKE7_9BACL</name>
<protein>
    <submittedName>
        <fullName evidence="1">Uncharacterized protein</fullName>
    </submittedName>
</protein>
<accession>A0ABY7XKE7</accession>
<gene>
    <name evidence="1" type="ORF">PUW25_25990</name>
</gene>
<dbReference type="EMBL" id="CP118109">
    <property type="protein sequence ID" value="WDI05022.1"/>
    <property type="molecule type" value="Genomic_DNA"/>
</dbReference>
<proteinExistence type="predicted"/>
<evidence type="ECO:0000313" key="1">
    <source>
        <dbReference type="EMBL" id="WDI05022.1"/>
    </source>
</evidence>
<keyword evidence="1" id="KW-0614">Plasmid</keyword>
<reference evidence="1 2" key="1">
    <citation type="submission" date="2023-02" db="EMBL/GenBank/DDBJ databases">
        <title>Pathogen: clinical or host-associated sample.</title>
        <authorList>
            <person name="Hergert J."/>
            <person name="Casey R."/>
            <person name="Wagner J."/>
            <person name="Young E.L."/>
            <person name="Oakeson K.F."/>
        </authorList>
    </citation>
    <scope>NUCLEOTIDE SEQUENCE [LARGE SCALE GENOMIC DNA]</scope>
    <source>
        <strain evidence="1 2">2022CK-00829</strain>
        <plasmid evidence="1 2">unnamed1</plasmid>
    </source>
</reference>
<keyword evidence="2" id="KW-1185">Reference proteome</keyword>
<sequence length="75" mass="8801">MSDKRYILFTREGSSEVRADDTQKRYFDPPGRDHIIFGFDNQKAMARKANELLRDGCTLLTRGGREQLRIFKSYI</sequence>
<organism evidence="1 2">
    <name type="scientific">Paenibacillus urinalis</name>
    <dbReference type="NCBI Taxonomy" id="521520"/>
    <lineage>
        <taxon>Bacteria</taxon>
        <taxon>Bacillati</taxon>
        <taxon>Bacillota</taxon>
        <taxon>Bacilli</taxon>
        <taxon>Bacillales</taxon>
        <taxon>Paenibacillaceae</taxon>
        <taxon>Paenibacillus</taxon>
    </lineage>
</organism>
<dbReference type="RefSeq" id="WP_274338644.1">
    <property type="nucleotide sequence ID" value="NZ_CP118109.1"/>
</dbReference>
<evidence type="ECO:0000313" key="2">
    <source>
        <dbReference type="Proteomes" id="UP001221519"/>
    </source>
</evidence>
<geneLocation type="plasmid" evidence="1 2">
    <name>unnamed1</name>
</geneLocation>